<evidence type="ECO:0000256" key="3">
    <source>
        <dbReference type="ARBA" id="ARBA00025724"/>
    </source>
</evidence>
<dbReference type="AlphaFoldDB" id="A0A084GAZ9"/>
<dbReference type="KEGG" id="sapo:SAPIO_CDS3528"/>
<evidence type="ECO:0000256" key="2">
    <source>
        <dbReference type="ARBA" id="ARBA00023242"/>
    </source>
</evidence>
<evidence type="ECO:0000256" key="1">
    <source>
        <dbReference type="ARBA" id="ARBA00004123"/>
    </source>
</evidence>
<dbReference type="GO" id="GO:0030880">
    <property type="term" value="C:RNA polymerase complex"/>
    <property type="evidence" value="ECO:0007669"/>
    <property type="project" value="InterPro"/>
</dbReference>
<name>A0A084GAZ9_PSEDA</name>
<dbReference type="VEuPathDB" id="FungiDB:SAPIO_CDS3528"/>
<dbReference type="PANTHER" id="PTHR21297">
    <property type="entry name" value="DNA-DIRECTED RNA POLYMERASE II"/>
    <property type="match status" value="1"/>
</dbReference>
<keyword evidence="2" id="KW-0539">Nucleus</keyword>
<dbReference type="GeneID" id="27722600"/>
<dbReference type="RefSeq" id="XP_016644310.1">
    <property type="nucleotide sequence ID" value="XM_016786304.1"/>
</dbReference>
<dbReference type="SMART" id="SM00657">
    <property type="entry name" value="RPOL4c"/>
    <property type="match status" value="1"/>
</dbReference>
<keyword evidence="7" id="KW-1185">Reference proteome</keyword>
<evidence type="ECO:0000313" key="7">
    <source>
        <dbReference type="Proteomes" id="UP000028545"/>
    </source>
</evidence>
<feature type="compositionally biased region" description="Low complexity" evidence="4">
    <location>
        <begin position="16"/>
        <end position="32"/>
    </location>
</feature>
<dbReference type="GO" id="GO:0000166">
    <property type="term" value="F:nucleotide binding"/>
    <property type="evidence" value="ECO:0007669"/>
    <property type="project" value="InterPro"/>
</dbReference>
<dbReference type="SUPFAM" id="SSF47819">
    <property type="entry name" value="HRDC-like"/>
    <property type="match status" value="1"/>
</dbReference>
<dbReference type="InterPro" id="IPR045222">
    <property type="entry name" value="Rpb4-like"/>
</dbReference>
<feature type="domain" description="RNA polymerase Rpb4/RPC9 core" evidence="5">
    <location>
        <begin position="44"/>
        <end position="161"/>
    </location>
</feature>
<proteinExistence type="inferred from homology"/>
<comment type="caution">
    <text evidence="6">The sequence shown here is derived from an EMBL/GenBank/DDBJ whole genome shotgun (WGS) entry which is preliminary data.</text>
</comment>
<evidence type="ECO:0000256" key="4">
    <source>
        <dbReference type="SAM" id="MobiDB-lite"/>
    </source>
</evidence>
<dbReference type="InterPro" id="IPR010997">
    <property type="entry name" value="HRDC-like_sf"/>
</dbReference>
<dbReference type="Pfam" id="PF03874">
    <property type="entry name" value="RNA_pol_Rpb4"/>
    <property type="match status" value="1"/>
</dbReference>
<dbReference type="GO" id="GO:0005634">
    <property type="term" value="C:nucleus"/>
    <property type="evidence" value="ECO:0007669"/>
    <property type="project" value="UniProtKB-SubCell"/>
</dbReference>
<evidence type="ECO:0000313" key="6">
    <source>
        <dbReference type="EMBL" id="KEZ44511.1"/>
    </source>
</evidence>
<dbReference type="InterPro" id="IPR038324">
    <property type="entry name" value="Rpb4/RPC9_sf"/>
</dbReference>
<dbReference type="GO" id="GO:0006352">
    <property type="term" value="P:DNA-templated transcription initiation"/>
    <property type="evidence" value="ECO:0007669"/>
    <property type="project" value="InterPro"/>
</dbReference>
<comment type="similarity">
    <text evidence="3">Belongs to the eukaryotic RPB4 RNA polymerase subunit family.</text>
</comment>
<protein>
    <recommendedName>
        <fullName evidence="5">RNA polymerase Rpb4/RPC9 core domain-containing protein</fullName>
    </recommendedName>
</protein>
<organism evidence="6 7">
    <name type="scientific">Pseudallescheria apiosperma</name>
    <name type="common">Scedosporium apiospermum</name>
    <dbReference type="NCBI Taxonomy" id="563466"/>
    <lineage>
        <taxon>Eukaryota</taxon>
        <taxon>Fungi</taxon>
        <taxon>Dikarya</taxon>
        <taxon>Ascomycota</taxon>
        <taxon>Pezizomycotina</taxon>
        <taxon>Sordariomycetes</taxon>
        <taxon>Hypocreomycetidae</taxon>
        <taxon>Microascales</taxon>
        <taxon>Microascaceae</taxon>
        <taxon>Scedosporium</taxon>
    </lineage>
</organism>
<dbReference type="InterPro" id="IPR005574">
    <property type="entry name" value="Rpb4/RPC9"/>
</dbReference>
<sequence>MSENQDGALPRAQPLPKRNVPPRVSRPRPAQPGNEEAGAVLNLGEFQDVDTLTLSEASLVINALIAKRRMDHRNVNETEMLQQTLTYLDNFARFTRKENVEAVERLLSSCTQLSKFERAQLGSLCCEYAEEAKTLIPSLQDKISDEELQHLLDEISNLQGK</sequence>
<feature type="region of interest" description="Disordered" evidence="4">
    <location>
        <begin position="1"/>
        <end position="38"/>
    </location>
</feature>
<evidence type="ECO:0000259" key="5">
    <source>
        <dbReference type="SMART" id="SM00657"/>
    </source>
</evidence>
<dbReference type="Gene3D" id="1.20.1250.40">
    <property type="match status" value="1"/>
</dbReference>
<gene>
    <name evidence="6" type="ORF">SAPIO_CDS3528</name>
</gene>
<dbReference type="OMA" id="HRKTQNE"/>
<accession>A0A084GAZ9</accession>
<dbReference type="HOGENOM" id="CLU_110332_0_0_1"/>
<dbReference type="InterPro" id="IPR006590">
    <property type="entry name" value="RNA_pol_Rpb4/RPC9_core"/>
</dbReference>
<dbReference type="FunFam" id="1.20.1250.40:FF:000003">
    <property type="entry name" value="DNA-directed RNA polymerase II subunit rpb4"/>
    <property type="match status" value="1"/>
</dbReference>
<dbReference type="OrthoDB" id="2186918at2759"/>
<comment type="subcellular location">
    <subcellularLocation>
        <location evidence="1">Nucleus</location>
    </subcellularLocation>
</comment>
<dbReference type="Proteomes" id="UP000028545">
    <property type="component" value="Unassembled WGS sequence"/>
</dbReference>
<reference evidence="6 7" key="1">
    <citation type="journal article" date="2014" name="Genome Announc.">
        <title>Draft genome sequence of the pathogenic fungus Scedosporium apiospermum.</title>
        <authorList>
            <person name="Vandeputte P."/>
            <person name="Ghamrawi S."/>
            <person name="Rechenmann M."/>
            <person name="Iltis A."/>
            <person name="Giraud S."/>
            <person name="Fleury M."/>
            <person name="Thornton C."/>
            <person name="Delhaes L."/>
            <person name="Meyer W."/>
            <person name="Papon N."/>
            <person name="Bouchara J.P."/>
        </authorList>
    </citation>
    <scope>NUCLEOTIDE SEQUENCE [LARGE SCALE GENOMIC DNA]</scope>
    <source>
        <strain evidence="6 7">IHEM 14462</strain>
    </source>
</reference>
<dbReference type="EMBL" id="JOWA01000088">
    <property type="protein sequence ID" value="KEZ44511.1"/>
    <property type="molecule type" value="Genomic_DNA"/>
</dbReference>